<evidence type="ECO:0000313" key="3">
    <source>
        <dbReference type="Proteomes" id="UP000824135"/>
    </source>
</evidence>
<dbReference type="InterPro" id="IPR036388">
    <property type="entry name" value="WH-like_DNA-bd_sf"/>
</dbReference>
<name>A0A9D1Z8L9_9FIRM</name>
<comment type="caution">
    <text evidence="2">The sequence shown here is derived from an EMBL/GenBank/DDBJ whole genome shotgun (WGS) entry which is preliminary data.</text>
</comment>
<dbReference type="SUPFAM" id="SSF46785">
    <property type="entry name" value="Winged helix' DNA-binding domain"/>
    <property type="match status" value="1"/>
</dbReference>
<dbReference type="Gene3D" id="1.10.10.10">
    <property type="entry name" value="Winged helix-like DNA-binding domain superfamily/Winged helix DNA-binding domain"/>
    <property type="match status" value="1"/>
</dbReference>
<dbReference type="AlphaFoldDB" id="A0A9D1Z8L9"/>
<dbReference type="Proteomes" id="UP000824135">
    <property type="component" value="Unassembled WGS sequence"/>
</dbReference>
<gene>
    <name evidence="2" type="ORF">H9728_04320</name>
</gene>
<dbReference type="InterPro" id="IPR011991">
    <property type="entry name" value="ArsR-like_HTH"/>
</dbReference>
<dbReference type="GO" id="GO:0003700">
    <property type="term" value="F:DNA-binding transcription factor activity"/>
    <property type="evidence" value="ECO:0007669"/>
    <property type="project" value="InterPro"/>
</dbReference>
<reference evidence="2" key="1">
    <citation type="journal article" date="2021" name="PeerJ">
        <title>Extensive microbial diversity within the chicken gut microbiome revealed by metagenomics and culture.</title>
        <authorList>
            <person name="Gilroy R."/>
            <person name="Ravi A."/>
            <person name="Getino M."/>
            <person name="Pursley I."/>
            <person name="Horton D.L."/>
            <person name="Alikhan N.F."/>
            <person name="Baker D."/>
            <person name="Gharbi K."/>
            <person name="Hall N."/>
            <person name="Watson M."/>
            <person name="Adriaenssens E.M."/>
            <person name="Foster-Nyarko E."/>
            <person name="Jarju S."/>
            <person name="Secka A."/>
            <person name="Antonio M."/>
            <person name="Oren A."/>
            <person name="Chaudhuri R.R."/>
            <person name="La Ragione R."/>
            <person name="Hildebrand F."/>
            <person name="Pallen M.J."/>
        </authorList>
    </citation>
    <scope>NUCLEOTIDE SEQUENCE</scope>
    <source>
        <strain evidence="2">CHK199-9574</strain>
    </source>
</reference>
<dbReference type="InterPro" id="IPR001845">
    <property type="entry name" value="HTH_ArsR_DNA-bd_dom"/>
</dbReference>
<dbReference type="Pfam" id="PF12840">
    <property type="entry name" value="HTH_20"/>
    <property type="match status" value="1"/>
</dbReference>
<dbReference type="InterPro" id="IPR036390">
    <property type="entry name" value="WH_DNA-bd_sf"/>
</dbReference>
<evidence type="ECO:0000313" key="2">
    <source>
        <dbReference type="EMBL" id="HIY78249.1"/>
    </source>
</evidence>
<protein>
    <submittedName>
        <fullName evidence="2">Helix-turn-helix domain-containing protein</fullName>
    </submittedName>
</protein>
<accession>A0A9D1Z8L9</accession>
<dbReference type="EMBL" id="DXCO01000033">
    <property type="protein sequence ID" value="HIY78249.1"/>
    <property type="molecule type" value="Genomic_DNA"/>
</dbReference>
<proteinExistence type="predicted"/>
<evidence type="ECO:0000259" key="1">
    <source>
        <dbReference type="SMART" id="SM00418"/>
    </source>
</evidence>
<dbReference type="CDD" id="cd00090">
    <property type="entry name" value="HTH_ARSR"/>
    <property type="match status" value="1"/>
</dbReference>
<feature type="domain" description="HTH arsR-type" evidence="1">
    <location>
        <begin position="26"/>
        <end position="114"/>
    </location>
</feature>
<organism evidence="2 3">
    <name type="scientific">Candidatus Borkfalkia excrementavium</name>
    <dbReference type="NCBI Taxonomy" id="2838505"/>
    <lineage>
        <taxon>Bacteria</taxon>
        <taxon>Bacillati</taxon>
        <taxon>Bacillota</taxon>
        <taxon>Clostridia</taxon>
        <taxon>Christensenellales</taxon>
        <taxon>Christensenellaceae</taxon>
        <taxon>Candidatus Borkfalkia</taxon>
    </lineage>
</organism>
<dbReference type="SMART" id="SM00418">
    <property type="entry name" value="HTH_ARSR"/>
    <property type="match status" value="1"/>
</dbReference>
<reference evidence="2" key="2">
    <citation type="submission" date="2021-04" db="EMBL/GenBank/DDBJ databases">
        <authorList>
            <person name="Gilroy R."/>
        </authorList>
    </citation>
    <scope>NUCLEOTIDE SEQUENCE</scope>
    <source>
        <strain evidence="2">CHK199-9574</strain>
    </source>
</reference>
<sequence>MSDIINQKKNFTLQVGNPKDFDMLYKVSKALANPERIKILDCLIGKPKYLSDISRELDIPVSSVARHIDALAEAQLIFVNYQPGPKGHMKFCSQAAVSYTVQLSKEDATEDTEKEYSVEMPIGMFTQCDITPPCGMTGEDDGIEYFDEPKFFFSPERLKAECLWFDSGFITYSFPTTPLLHHPCSEISFSFEVCSETSYYNNVWPSDITVFINGIEIATFTSPGDFGGRRGKYTPERWPLTSTQFGFLKKICVNGTGVYTDNLLSDKKITFDMLGLYDRPSVEFKIGVKPDAVHRGGINLFGKHFGDYPQSIVMTVR</sequence>